<gene>
    <name evidence="4" type="ORF">FOZ63_013575</name>
</gene>
<proteinExistence type="predicted"/>
<dbReference type="Proteomes" id="UP000553632">
    <property type="component" value="Unassembled WGS sequence"/>
</dbReference>
<name>A0A7J6T1L4_PEROL</name>
<dbReference type="InterPro" id="IPR001878">
    <property type="entry name" value="Znf_CCHC"/>
</dbReference>
<dbReference type="GO" id="GO:0008270">
    <property type="term" value="F:zinc ion binding"/>
    <property type="evidence" value="ECO:0007669"/>
    <property type="project" value="UniProtKB-KW"/>
</dbReference>
<evidence type="ECO:0000256" key="2">
    <source>
        <dbReference type="SAM" id="MobiDB-lite"/>
    </source>
</evidence>
<dbReference type="PROSITE" id="PS50158">
    <property type="entry name" value="ZF_CCHC"/>
    <property type="match status" value="1"/>
</dbReference>
<feature type="compositionally biased region" description="Basic residues" evidence="2">
    <location>
        <begin position="48"/>
        <end position="63"/>
    </location>
</feature>
<dbReference type="SUPFAM" id="SSF57756">
    <property type="entry name" value="Retrovirus zinc finger-like domains"/>
    <property type="match status" value="1"/>
</dbReference>
<keyword evidence="1" id="KW-0863">Zinc-finger</keyword>
<keyword evidence="1" id="KW-0862">Zinc</keyword>
<dbReference type="OMA" id="FRDYSTI"/>
<sequence>KVQALARESPTTTLEQLTVTIRDQLRASRLDEAGIQASALVGPIAAKGKGKGKGRYGKGKGRMGKGVMNPDYSQVICYDCGQKGHIQRFCPRRGSRQARFKKEEPPSSGNEGAVPQY</sequence>
<comment type="caution">
    <text evidence="4">The sequence shown here is derived from an EMBL/GenBank/DDBJ whole genome shotgun (WGS) entry which is preliminary data.</text>
</comment>
<evidence type="ECO:0000256" key="1">
    <source>
        <dbReference type="PROSITE-ProRule" id="PRU00047"/>
    </source>
</evidence>
<feature type="region of interest" description="Disordered" evidence="2">
    <location>
        <begin position="46"/>
        <end position="65"/>
    </location>
</feature>
<keyword evidence="1" id="KW-0479">Metal-binding</keyword>
<keyword evidence="5" id="KW-1185">Reference proteome</keyword>
<dbReference type="GO" id="GO:0003676">
    <property type="term" value="F:nucleic acid binding"/>
    <property type="evidence" value="ECO:0007669"/>
    <property type="project" value="InterPro"/>
</dbReference>
<accession>A0A7J6T1L4</accession>
<dbReference type="AlphaFoldDB" id="A0A7J6T1L4"/>
<organism evidence="4 5">
    <name type="scientific">Perkinsus olseni</name>
    <name type="common">Perkinsus atlanticus</name>
    <dbReference type="NCBI Taxonomy" id="32597"/>
    <lineage>
        <taxon>Eukaryota</taxon>
        <taxon>Sar</taxon>
        <taxon>Alveolata</taxon>
        <taxon>Perkinsozoa</taxon>
        <taxon>Perkinsea</taxon>
        <taxon>Perkinsida</taxon>
        <taxon>Perkinsidae</taxon>
        <taxon>Perkinsus</taxon>
    </lineage>
</organism>
<reference evidence="4 5" key="1">
    <citation type="submission" date="2020-04" db="EMBL/GenBank/DDBJ databases">
        <title>Perkinsus olseni comparative genomics.</title>
        <authorList>
            <person name="Bogema D.R."/>
        </authorList>
    </citation>
    <scope>NUCLEOTIDE SEQUENCE [LARGE SCALE GENOMIC DNA]</scope>
    <source>
        <strain evidence="4 5">ATCC PRA-207</strain>
    </source>
</reference>
<dbReference type="Gene3D" id="4.10.60.10">
    <property type="entry name" value="Zinc finger, CCHC-type"/>
    <property type="match status" value="1"/>
</dbReference>
<dbReference type="InterPro" id="IPR036875">
    <property type="entry name" value="Znf_CCHC_sf"/>
</dbReference>
<protein>
    <recommendedName>
        <fullName evidence="3">CCHC-type domain-containing protein</fullName>
    </recommendedName>
</protein>
<feature type="region of interest" description="Disordered" evidence="2">
    <location>
        <begin position="89"/>
        <end position="117"/>
    </location>
</feature>
<evidence type="ECO:0000313" key="4">
    <source>
        <dbReference type="EMBL" id="KAF4739134.1"/>
    </source>
</evidence>
<evidence type="ECO:0000313" key="5">
    <source>
        <dbReference type="Proteomes" id="UP000553632"/>
    </source>
</evidence>
<evidence type="ECO:0000259" key="3">
    <source>
        <dbReference type="PROSITE" id="PS50158"/>
    </source>
</evidence>
<feature type="non-terminal residue" evidence="4">
    <location>
        <position position="117"/>
    </location>
</feature>
<dbReference type="EMBL" id="JABANO010014115">
    <property type="protein sequence ID" value="KAF4739134.1"/>
    <property type="molecule type" value="Genomic_DNA"/>
</dbReference>
<feature type="non-terminal residue" evidence="4">
    <location>
        <position position="1"/>
    </location>
</feature>
<feature type="domain" description="CCHC-type" evidence="3">
    <location>
        <begin position="77"/>
        <end position="92"/>
    </location>
</feature>
<feature type="compositionally biased region" description="Basic residues" evidence="2">
    <location>
        <begin position="90"/>
        <end position="99"/>
    </location>
</feature>